<feature type="region of interest" description="Disordered" evidence="1">
    <location>
        <begin position="1"/>
        <end position="26"/>
    </location>
</feature>
<comment type="caution">
    <text evidence="2">The sequence shown here is derived from an EMBL/GenBank/DDBJ whole genome shotgun (WGS) entry which is preliminary data.</text>
</comment>
<sequence>MCCGSSKDVKPAAERGPSSMGMYRNSYFPMEPKEAAEDRFQRDMYQAPMWHKKMKSQRNIQGLEQFKGFSLPGEKRASSSSSSGRSSPAPVETVSSKARASASHYPNVPLGDRRPSIGRFNGTLAYGWMGERERDHFPQTSISTIERVEESKEKTSHSSITVDLGCREKVEVVGES</sequence>
<dbReference type="EMBL" id="JAAQPE010000076">
    <property type="protein sequence ID" value="KAF5687295.1"/>
    <property type="molecule type" value="Genomic_DNA"/>
</dbReference>
<evidence type="ECO:0000313" key="2">
    <source>
        <dbReference type="EMBL" id="KAF5687295.1"/>
    </source>
</evidence>
<feature type="region of interest" description="Disordered" evidence="1">
    <location>
        <begin position="137"/>
        <end position="160"/>
    </location>
</feature>
<gene>
    <name evidence="2" type="ORF">FCIRC_2424</name>
</gene>
<dbReference type="Proteomes" id="UP000572754">
    <property type="component" value="Unassembled WGS sequence"/>
</dbReference>
<feature type="region of interest" description="Disordered" evidence="1">
    <location>
        <begin position="51"/>
        <end position="116"/>
    </location>
</feature>
<feature type="compositionally biased region" description="Low complexity" evidence="1">
    <location>
        <begin position="78"/>
        <end position="87"/>
    </location>
</feature>
<reference evidence="2 3" key="2">
    <citation type="submission" date="2020-05" db="EMBL/GenBank/DDBJ databases">
        <title>Identification and distribution of gene clusters putatively required for synthesis of sphingolipid metabolism inhibitors in phylogenetically diverse species of the filamentous fungus Fusarium.</title>
        <authorList>
            <person name="Kim H.-S."/>
            <person name="Busman M."/>
            <person name="Brown D.W."/>
            <person name="Divon H."/>
            <person name="Uhlig S."/>
            <person name="Proctor R.H."/>
        </authorList>
    </citation>
    <scope>NUCLEOTIDE SEQUENCE [LARGE SCALE GENOMIC DNA]</scope>
    <source>
        <strain evidence="2 3">NRRL 25331</strain>
    </source>
</reference>
<proteinExistence type="predicted"/>
<protein>
    <submittedName>
        <fullName evidence="2">Uncharacterized protein</fullName>
    </submittedName>
</protein>
<dbReference type="AlphaFoldDB" id="A0A8H5UB84"/>
<feature type="compositionally biased region" description="Basic and acidic residues" evidence="1">
    <location>
        <begin position="146"/>
        <end position="156"/>
    </location>
</feature>
<keyword evidence="3" id="KW-1185">Reference proteome</keyword>
<organism evidence="2 3">
    <name type="scientific">Fusarium circinatum</name>
    <name type="common">Pitch canker fungus</name>
    <name type="synonym">Gibberella circinata</name>
    <dbReference type="NCBI Taxonomy" id="48490"/>
    <lineage>
        <taxon>Eukaryota</taxon>
        <taxon>Fungi</taxon>
        <taxon>Dikarya</taxon>
        <taxon>Ascomycota</taxon>
        <taxon>Pezizomycotina</taxon>
        <taxon>Sordariomycetes</taxon>
        <taxon>Hypocreomycetidae</taxon>
        <taxon>Hypocreales</taxon>
        <taxon>Nectriaceae</taxon>
        <taxon>Fusarium</taxon>
        <taxon>Fusarium fujikuroi species complex</taxon>
    </lineage>
</organism>
<accession>A0A8H5UB84</accession>
<evidence type="ECO:0000313" key="3">
    <source>
        <dbReference type="Proteomes" id="UP000572754"/>
    </source>
</evidence>
<evidence type="ECO:0000256" key="1">
    <source>
        <dbReference type="SAM" id="MobiDB-lite"/>
    </source>
</evidence>
<name>A0A8H5UB84_FUSCI</name>
<reference evidence="3" key="1">
    <citation type="journal article" date="2020" name="BMC Genomics">
        <title>Correction to: Identification and distribution of gene clusters required for synthesis of sphingolipid metabolism inhibitors in diverse species of the filamentous fungus Fusarium.</title>
        <authorList>
            <person name="Kim H.S."/>
            <person name="Lohmar J.M."/>
            <person name="Busman M."/>
            <person name="Brown D.W."/>
            <person name="Naumann T.A."/>
            <person name="Divon H.H."/>
            <person name="Lysoe E."/>
            <person name="Uhlig S."/>
            <person name="Proctor R.H."/>
        </authorList>
    </citation>
    <scope>NUCLEOTIDE SEQUENCE [LARGE SCALE GENOMIC DNA]</scope>
    <source>
        <strain evidence="3">NRRL 25331</strain>
    </source>
</reference>